<evidence type="ECO:0000313" key="2">
    <source>
        <dbReference type="Proteomes" id="UP000030161"/>
    </source>
</evidence>
<name>A0AB34PQV7_CANAX</name>
<protein>
    <submittedName>
        <fullName evidence="1">Uncharacterized protein</fullName>
    </submittedName>
</protein>
<organism evidence="1 2">
    <name type="scientific">Candida albicans P78048</name>
    <dbReference type="NCBI Taxonomy" id="1094989"/>
    <lineage>
        <taxon>Eukaryota</taxon>
        <taxon>Fungi</taxon>
        <taxon>Dikarya</taxon>
        <taxon>Ascomycota</taxon>
        <taxon>Saccharomycotina</taxon>
        <taxon>Pichiomycetes</taxon>
        <taxon>Debaryomycetaceae</taxon>
        <taxon>Candida/Lodderomyces clade</taxon>
        <taxon>Candida</taxon>
    </lineage>
</organism>
<accession>A0AB34PQV7</accession>
<evidence type="ECO:0000313" key="1">
    <source>
        <dbReference type="EMBL" id="KGR08641.1"/>
    </source>
</evidence>
<dbReference type="Proteomes" id="UP000030161">
    <property type="component" value="Unassembled WGS sequence"/>
</dbReference>
<comment type="caution">
    <text evidence="1">The sequence shown here is derived from an EMBL/GenBank/DDBJ whole genome shotgun (WGS) entry which is preliminary data.</text>
</comment>
<reference evidence="1 2" key="1">
    <citation type="submission" date="2013-12" db="EMBL/GenBank/DDBJ databases">
        <title>The Genome Sequence of Candida albicans P78048.</title>
        <authorList>
            <consortium name="The Broad Institute Genome Sequencing Platform"/>
            <consortium name="The Broad Institute Genome Sequencing Center for Infectious Disease"/>
            <person name="Cuomo C."/>
            <person name="Bennett R."/>
            <person name="Hirakawa M."/>
            <person name="Noverr M."/>
            <person name="Mitchell A."/>
            <person name="Young S.K."/>
            <person name="Zeng Q."/>
            <person name="Gargeya S."/>
            <person name="Fitzgerald M."/>
            <person name="Abouelleil A."/>
            <person name="Alvarado L."/>
            <person name="Berlin A.M."/>
            <person name="Chapman S.B."/>
            <person name="Dewar J."/>
            <person name="Goldberg J."/>
            <person name="Griggs A."/>
            <person name="Gujja S."/>
            <person name="Hansen M."/>
            <person name="Howarth C."/>
            <person name="Imamovic A."/>
            <person name="Larimer J."/>
            <person name="McCowan C."/>
            <person name="Murphy C."/>
            <person name="Pearson M."/>
            <person name="Priest M."/>
            <person name="Roberts A."/>
            <person name="Saif S."/>
            <person name="Shea T."/>
            <person name="Sykes S."/>
            <person name="Wortman J."/>
            <person name="Nusbaum C."/>
            <person name="Birren B."/>
        </authorList>
    </citation>
    <scope>NUCLEOTIDE SEQUENCE [LARGE SCALE GENOMIC DNA]</scope>
    <source>
        <strain evidence="1 2">P78048</strain>
    </source>
</reference>
<sequence>MFTIEECSCIDTLAVYCYINIYKNFYSEKIRGTPQNAIPLCLRIEMFPLVGQKIGTYVAEELLEELDEEGKLETSVSEIMNQLAASNEPLEGCLPISSLLSSAM</sequence>
<gene>
    <name evidence="1" type="ORF">MG3_04200</name>
</gene>
<proteinExistence type="predicted"/>
<dbReference type="AlphaFoldDB" id="A0AB34PQV7"/>
<dbReference type="EMBL" id="AJIX01000028">
    <property type="protein sequence ID" value="KGR08641.1"/>
    <property type="molecule type" value="Genomic_DNA"/>
</dbReference>